<name>A0A699VPK7_TANCI</name>
<dbReference type="AlphaFoldDB" id="A0A699VPK7"/>
<proteinExistence type="predicted"/>
<gene>
    <name evidence="1" type="ORF">Tci_907347</name>
</gene>
<comment type="caution">
    <text evidence="1">The sequence shown here is derived from an EMBL/GenBank/DDBJ whole genome shotgun (WGS) entry which is preliminary data.</text>
</comment>
<feature type="non-terminal residue" evidence="1">
    <location>
        <position position="62"/>
    </location>
</feature>
<reference evidence="1" key="1">
    <citation type="journal article" date="2019" name="Sci. Rep.">
        <title>Draft genome of Tanacetum cinerariifolium, the natural source of mosquito coil.</title>
        <authorList>
            <person name="Yamashiro T."/>
            <person name="Shiraishi A."/>
            <person name="Satake H."/>
            <person name="Nakayama K."/>
        </authorList>
    </citation>
    <scope>NUCLEOTIDE SEQUENCE</scope>
</reference>
<accession>A0A699VPK7</accession>
<organism evidence="1">
    <name type="scientific">Tanacetum cinerariifolium</name>
    <name type="common">Dalmatian daisy</name>
    <name type="synonym">Chrysanthemum cinerariifolium</name>
    <dbReference type="NCBI Taxonomy" id="118510"/>
    <lineage>
        <taxon>Eukaryota</taxon>
        <taxon>Viridiplantae</taxon>
        <taxon>Streptophyta</taxon>
        <taxon>Embryophyta</taxon>
        <taxon>Tracheophyta</taxon>
        <taxon>Spermatophyta</taxon>
        <taxon>Magnoliopsida</taxon>
        <taxon>eudicotyledons</taxon>
        <taxon>Gunneridae</taxon>
        <taxon>Pentapetalae</taxon>
        <taxon>asterids</taxon>
        <taxon>campanulids</taxon>
        <taxon>Asterales</taxon>
        <taxon>Asteraceae</taxon>
        <taxon>Asteroideae</taxon>
        <taxon>Anthemideae</taxon>
        <taxon>Anthemidinae</taxon>
        <taxon>Tanacetum</taxon>
    </lineage>
</organism>
<sequence length="62" mass="6959">MVIHTAKTEMMKLVVEIECVGMNPNDFDKETGSSHGLQPEQVDLNCVHALNEPHLHEIHVVL</sequence>
<evidence type="ECO:0000313" key="1">
    <source>
        <dbReference type="EMBL" id="GFD35378.1"/>
    </source>
</evidence>
<dbReference type="EMBL" id="BKCJ011458107">
    <property type="protein sequence ID" value="GFD35378.1"/>
    <property type="molecule type" value="Genomic_DNA"/>
</dbReference>
<protein>
    <submittedName>
        <fullName evidence="1">Uncharacterized protein</fullName>
    </submittedName>
</protein>